<gene>
    <name evidence="1" type="ORF">FH965_39595</name>
</gene>
<dbReference type="EMBL" id="CP040916">
    <property type="protein sequence ID" value="QDQ15911.1"/>
    <property type="molecule type" value="Genomic_DNA"/>
</dbReference>
<name>A0A516RJS5_STRST</name>
<sequence length="78" mass="8432">MIQTDASTAYPVVADPKWWDKTKGWARKAGKTAWKYGKKYGVRCAKGAWHGAKNPGAMTAQQKAAFAAAGCVVFAIKK</sequence>
<dbReference type="AlphaFoldDB" id="A0A516RJS5"/>
<reference evidence="1 2" key="1">
    <citation type="journal article" date="2019" name="J. Ind. Microbiol. Biotechnol.">
        <title>The complete genomic sequence of Streptomyces spectabilis NRRL-2792 and identification of secondary metabolite biosynthetic gene clusters.</title>
        <authorList>
            <person name="Sinha A."/>
            <person name="Phillips-Salemka S."/>
            <person name="Niraula T.A."/>
            <person name="Short K.A."/>
            <person name="Niraula N.P."/>
        </authorList>
    </citation>
    <scope>NUCLEOTIDE SEQUENCE [LARGE SCALE GENOMIC DNA]</scope>
    <source>
        <strain evidence="1 2">NRRL 2792</strain>
    </source>
</reference>
<dbReference type="RefSeq" id="WP_144323112.1">
    <property type="nucleotide sequence ID" value="NZ_CP040916.1"/>
</dbReference>
<evidence type="ECO:0000313" key="1">
    <source>
        <dbReference type="EMBL" id="QDQ15911.1"/>
    </source>
</evidence>
<dbReference type="Proteomes" id="UP000316806">
    <property type="component" value="Chromosome"/>
</dbReference>
<evidence type="ECO:0000313" key="2">
    <source>
        <dbReference type="Proteomes" id="UP000316806"/>
    </source>
</evidence>
<organism evidence="1 2">
    <name type="scientific">Streptomyces spectabilis</name>
    <dbReference type="NCBI Taxonomy" id="68270"/>
    <lineage>
        <taxon>Bacteria</taxon>
        <taxon>Bacillati</taxon>
        <taxon>Actinomycetota</taxon>
        <taxon>Actinomycetes</taxon>
        <taxon>Kitasatosporales</taxon>
        <taxon>Streptomycetaceae</taxon>
        <taxon>Streptomyces</taxon>
    </lineage>
</organism>
<accession>A0A516RJS5</accession>
<protein>
    <submittedName>
        <fullName evidence="1">Uncharacterized protein</fullName>
    </submittedName>
</protein>
<proteinExistence type="predicted"/>